<dbReference type="InterPro" id="IPR025332">
    <property type="entry name" value="DUF4238"/>
</dbReference>
<accession>A0ABT6N969</accession>
<organism evidence="1 2">
    <name type="scientific">Fusibacter bizertensis</name>
    <dbReference type="NCBI Taxonomy" id="1488331"/>
    <lineage>
        <taxon>Bacteria</taxon>
        <taxon>Bacillati</taxon>
        <taxon>Bacillota</taxon>
        <taxon>Clostridia</taxon>
        <taxon>Eubacteriales</taxon>
        <taxon>Eubacteriales Family XII. Incertae Sedis</taxon>
        <taxon>Fusibacter</taxon>
    </lineage>
</organism>
<reference evidence="1 2" key="1">
    <citation type="submission" date="2023-04" db="EMBL/GenBank/DDBJ databases">
        <title>Fusibacter bizertensis strain WBS, isolated from littoral bottom sediments of the Arctic seas - biochemical and genomic analysis.</title>
        <authorList>
            <person name="Brioukhanov A.L."/>
        </authorList>
    </citation>
    <scope>NUCLEOTIDE SEQUENCE [LARGE SCALE GENOMIC DNA]</scope>
    <source>
        <strain evidence="1 2">WBS</strain>
    </source>
</reference>
<evidence type="ECO:0000313" key="1">
    <source>
        <dbReference type="EMBL" id="MDH8676954.1"/>
    </source>
</evidence>
<protein>
    <submittedName>
        <fullName evidence="1">DUF4238 domain-containing protein</fullName>
    </submittedName>
</protein>
<comment type="caution">
    <text evidence="1">The sequence shown here is derived from an EMBL/GenBank/DDBJ whole genome shotgun (WGS) entry which is preliminary data.</text>
</comment>
<dbReference type="EMBL" id="JARYZI010000001">
    <property type="protein sequence ID" value="MDH8676954.1"/>
    <property type="molecule type" value="Genomic_DNA"/>
</dbReference>
<dbReference type="Proteomes" id="UP001158045">
    <property type="component" value="Unassembled WGS sequence"/>
</dbReference>
<sequence length="301" mass="35024">MSEPRKQHYVPQTYLRRFTVPNQKLQKVFTLHKDKNKIFLTSIRDTAAERHFYTMQSSDDKYKWENAYAEVLEPILDDVLTSIIKQSSSVLLRNNSSILNDELKLKLSISIVSQLLRGKQSRDYQQILYAKFAPSIVQKLRKLDVQLDTSKERIISDFLEGSKYFKDVSFDVTFSQDSIEKYVNILLRKNFLIFRITGEAEFITSDNPVMLMNSISLEVKPFSNGLLDDRTVVFFPISPKLLVAIYSSNYFFGGVSNYDGMVLFIDSQKDKAFIMNHNVKQFEQSFNQVYSKDKKDLEGFL</sequence>
<gene>
    <name evidence="1" type="ORF">QE109_02280</name>
</gene>
<proteinExistence type="predicted"/>
<dbReference type="RefSeq" id="WP_281092754.1">
    <property type="nucleotide sequence ID" value="NZ_JARYZI010000001.1"/>
</dbReference>
<dbReference type="Pfam" id="PF14022">
    <property type="entry name" value="DUF4238"/>
    <property type="match status" value="1"/>
</dbReference>
<evidence type="ECO:0000313" key="2">
    <source>
        <dbReference type="Proteomes" id="UP001158045"/>
    </source>
</evidence>
<keyword evidence="2" id="KW-1185">Reference proteome</keyword>
<name>A0ABT6N969_9FIRM</name>